<dbReference type="PANTHER" id="PTHR44899">
    <property type="entry name" value="CAMK FAMILY PROTEIN KINASE"/>
    <property type="match status" value="1"/>
</dbReference>
<dbReference type="InterPro" id="IPR051131">
    <property type="entry name" value="NEK_Ser/Thr_kinase_NIMA"/>
</dbReference>
<dbReference type="AlphaFoldDB" id="A0A5J4U2J1"/>
<protein>
    <recommendedName>
        <fullName evidence="1">non-specific serine/threonine protein kinase</fullName>
        <ecNumber evidence="1">2.7.11.1</ecNumber>
    </recommendedName>
</protein>
<sequence>MQIDLQLQTDLEVLLDQKDIQVIKELSRGAFGRIIVMNMKSDPDTIVVMKRVPYVESKDKQIADEEVKKLKLAQSKYTVLFIESFAYDVDLCIVQEYCSGGNLREMMSKMKSWPIKQRKVQGIVYMFQILSGLRFLHSIKILHRDLKPENILIDKFGNVKIGDFGLALKIASKSYFEAAGTANYAPSEAHKDKRMTEASDIWAVGVIIIELISGLHPFEGRTQDETIRNISSGRMKALSDEIDGELRMMLISMVSVDSAQRPSIDQLFLSEVMQVQQMIDDNNSKEIEKIIISQQEQEQKIKESNERTRKAEEKLRISEQEKREMKEKARK</sequence>
<keyword evidence="2" id="KW-0723">Serine/threonine-protein kinase</keyword>
<organism evidence="11 12">
    <name type="scientific">Streblomastix strix</name>
    <dbReference type="NCBI Taxonomy" id="222440"/>
    <lineage>
        <taxon>Eukaryota</taxon>
        <taxon>Metamonada</taxon>
        <taxon>Preaxostyla</taxon>
        <taxon>Oxymonadida</taxon>
        <taxon>Streblomastigidae</taxon>
        <taxon>Streblomastix</taxon>
    </lineage>
</organism>
<dbReference type="SUPFAM" id="SSF56112">
    <property type="entry name" value="Protein kinase-like (PK-like)"/>
    <property type="match status" value="1"/>
</dbReference>
<proteinExistence type="predicted"/>
<dbReference type="GO" id="GO:0004674">
    <property type="term" value="F:protein serine/threonine kinase activity"/>
    <property type="evidence" value="ECO:0007669"/>
    <property type="project" value="UniProtKB-KW"/>
</dbReference>
<name>A0A5J4U2J1_9EUKA</name>
<dbReference type="GO" id="GO:0005524">
    <property type="term" value="F:ATP binding"/>
    <property type="evidence" value="ECO:0007669"/>
    <property type="project" value="UniProtKB-KW"/>
</dbReference>
<comment type="catalytic activity">
    <reaction evidence="7">
        <text>L-threonyl-[protein] + ATP = O-phospho-L-threonyl-[protein] + ADP + H(+)</text>
        <dbReference type="Rhea" id="RHEA:46608"/>
        <dbReference type="Rhea" id="RHEA-COMP:11060"/>
        <dbReference type="Rhea" id="RHEA-COMP:11605"/>
        <dbReference type="ChEBI" id="CHEBI:15378"/>
        <dbReference type="ChEBI" id="CHEBI:30013"/>
        <dbReference type="ChEBI" id="CHEBI:30616"/>
        <dbReference type="ChEBI" id="CHEBI:61977"/>
        <dbReference type="ChEBI" id="CHEBI:456216"/>
        <dbReference type="EC" id="2.7.11.1"/>
    </reaction>
</comment>
<dbReference type="Proteomes" id="UP000324800">
    <property type="component" value="Unassembled WGS sequence"/>
</dbReference>
<evidence type="ECO:0000256" key="3">
    <source>
        <dbReference type="ARBA" id="ARBA00022679"/>
    </source>
</evidence>
<dbReference type="PANTHER" id="PTHR44899:SF3">
    <property type="entry name" value="SERINE_THREONINE-PROTEIN KINASE NEK1"/>
    <property type="match status" value="1"/>
</dbReference>
<evidence type="ECO:0000256" key="7">
    <source>
        <dbReference type="ARBA" id="ARBA00047899"/>
    </source>
</evidence>
<dbReference type="SMART" id="SM00220">
    <property type="entry name" value="S_TKc"/>
    <property type="match status" value="1"/>
</dbReference>
<dbReference type="PROSITE" id="PS50011">
    <property type="entry name" value="PROTEIN_KINASE_DOM"/>
    <property type="match status" value="1"/>
</dbReference>
<dbReference type="EMBL" id="SNRW01021728">
    <property type="protein sequence ID" value="KAA6364380.1"/>
    <property type="molecule type" value="Genomic_DNA"/>
</dbReference>
<evidence type="ECO:0000256" key="9">
    <source>
        <dbReference type="SAM" id="MobiDB-lite"/>
    </source>
</evidence>
<reference evidence="11 12" key="1">
    <citation type="submission" date="2019-03" db="EMBL/GenBank/DDBJ databases">
        <title>Single cell metagenomics reveals metabolic interactions within the superorganism composed of flagellate Streblomastix strix and complex community of Bacteroidetes bacteria on its surface.</title>
        <authorList>
            <person name="Treitli S.C."/>
            <person name="Kolisko M."/>
            <person name="Husnik F."/>
            <person name="Keeling P."/>
            <person name="Hampl V."/>
        </authorList>
    </citation>
    <scope>NUCLEOTIDE SEQUENCE [LARGE SCALE GENOMIC DNA]</scope>
    <source>
        <strain evidence="11">ST1C</strain>
    </source>
</reference>
<evidence type="ECO:0000313" key="12">
    <source>
        <dbReference type="Proteomes" id="UP000324800"/>
    </source>
</evidence>
<dbReference type="InterPro" id="IPR011009">
    <property type="entry name" value="Kinase-like_dom_sf"/>
</dbReference>
<keyword evidence="4" id="KW-0547">Nucleotide-binding</keyword>
<dbReference type="Gene3D" id="1.10.510.10">
    <property type="entry name" value="Transferase(Phosphotransferase) domain 1"/>
    <property type="match status" value="1"/>
</dbReference>
<feature type="domain" description="Protein kinase" evidence="10">
    <location>
        <begin position="20"/>
        <end position="273"/>
    </location>
</feature>
<dbReference type="PROSITE" id="PS00108">
    <property type="entry name" value="PROTEIN_KINASE_ST"/>
    <property type="match status" value="1"/>
</dbReference>
<evidence type="ECO:0000256" key="4">
    <source>
        <dbReference type="ARBA" id="ARBA00022741"/>
    </source>
</evidence>
<dbReference type="OrthoDB" id="541276at2759"/>
<accession>A0A5J4U2J1</accession>
<dbReference type="InterPro" id="IPR008271">
    <property type="entry name" value="Ser/Thr_kinase_AS"/>
</dbReference>
<comment type="caution">
    <text evidence="11">The sequence shown here is derived from an EMBL/GenBank/DDBJ whole genome shotgun (WGS) entry which is preliminary data.</text>
</comment>
<dbReference type="Pfam" id="PF00069">
    <property type="entry name" value="Pkinase"/>
    <property type="match status" value="1"/>
</dbReference>
<evidence type="ECO:0000256" key="2">
    <source>
        <dbReference type="ARBA" id="ARBA00022527"/>
    </source>
</evidence>
<keyword evidence="3" id="KW-0808">Transferase</keyword>
<dbReference type="InterPro" id="IPR000719">
    <property type="entry name" value="Prot_kinase_dom"/>
</dbReference>
<evidence type="ECO:0000256" key="1">
    <source>
        <dbReference type="ARBA" id="ARBA00012513"/>
    </source>
</evidence>
<keyword evidence="5 11" id="KW-0418">Kinase</keyword>
<dbReference type="EC" id="2.7.11.1" evidence="1"/>
<comment type="catalytic activity">
    <reaction evidence="8">
        <text>L-seryl-[protein] + ATP = O-phospho-L-seryl-[protein] + ADP + H(+)</text>
        <dbReference type="Rhea" id="RHEA:17989"/>
        <dbReference type="Rhea" id="RHEA-COMP:9863"/>
        <dbReference type="Rhea" id="RHEA-COMP:11604"/>
        <dbReference type="ChEBI" id="CHEBI:15378"/>
        <dbReference type="ChEBI" id="CHEBI:29999"/>
        <dbReference type="ChEBI" id="CHEBI:30616"/>
        <dbReference type="ChEBI" id="CHEBI:83421"/>
        <dbReference type="ChEBI" id="CHEBI:456216"/>
        <dbReference type="EC" id="2.7.11.1"/>
    </reaction>
</comment>
<keyword evidence="6" id="KW-0067">ATP-binding</keyword>
<evidence type="ECO:0000259" key="10">
    <source>
        <dbReference type="PROSITE" id="PS50011"/>
    </source>
</evidence>
<feature type="compositionally biased region" description="Basic and acidic residues" evidence="9">
    <location>
        <begin position="297"/>
        <end position="331"/>
    </location>
</feature>
<evidence type="ECO:0000256" key="6">
    <source>
        <dbReference type="ARBA" id="ARBA00022840"/>
    </source>
</evidence>
<evidence type="ECO:0000256" key="5">
    <source>
        <dbReference type="ARBA" id="ARBA00022777"/>
    </source>
</evidence>
<evidence type="ECO:0000256" key="8">
    <source>
        <dbReference type="ARBA" id="ARBA00048679"/>
    </source>
</evidence>
<evidence type="ECO:0000313" key="11">
    <source>
        <dbReference type="EMBL" id="KAA6364380.1"/>
    </source>
</evidence>
<feature type="non-terminal residue" evidence="11">
    <location>
        <position position="331"/>
    </location>
</feature>
<feature type="region of interest" description="Disordered" evidence="9">
    <location>
        <begin position="295"/>
        <end position="331"/>
    </location>
</feature>
<gene>
    <name evidence="11" type="ORF">EZS28_040093</name>
</gene>